<evidence type="ECO:0000313" key="3">
    <source>
        <dbReference type="EMBL" id="KAK3798110.1"/>
    </source>
</evidence>
<organism evidence="3 4">
    <name type="scientific">Elysia crispata</name>
    <name type="common">lettuce slug</name>
    <dbReference type="NCBI Taxonomy" id="231223"/>
    <lineage>
        <taxon>Eukaryota</taxon>
        <taxon>Metazoa</taxon>
        <taxon>Spiralia</taxon>
        <taxon>Lophotrochozoa</taxon>
        <taxon>Mollusca</taxon>
        <taxon>Gastropoda</taxon>
        <taxon>Heterobranchia</taxon>
        <taxon>Euthyneura</taxon>
        <taxon>Panpulmonata</taxon>
        <taxon>Sacoglossa</taxon>
        <taxon>Placobranchoidea</taxon>
        <taxon>Plakobranchidae</taxon>
        <taxon>Elysia</taxon>
    </lineage>
</organism>
<keyword evidence="2" id="KW-0732">Signal</keyword>
<evidence type="ECO:0000313" key="4">
    <source>
        <dbReference type="Proteomes" id="UP001283361"/>
    </source>
</evidence>
<dbReference type="PROSITE" id="PS51257">
    <property type="entry name" value="PROKAR_LIPOPROTEIN"/>
    <property type="match status" value="1"/>
</dbReference>
<accession>A0AAE1B1W8</accession>
<dbReference type="Proteomes" id="UP001283361">
    <property type="component" value="Unassembled WGS sequence"/>
</dbReference>
<feature type="signal peptide" evidence="2">
    <location>
        <begin position="1"/>
        <end position="26"/>
    </location>
</feature>
<evidence type="ECO:0000256" key="2">
    <source>
        <dbReference type="SAM" id="SignalP"/>
    </source>
</evidence>
<keyword evidence="1" id="KW-0472">Membrane</keyword>
<comment type="caution">
    <text evidence="3">The sequence shown here is derived from an EMBL/GenBank/DDBJ whole genome shotgun (WGS) entry which is preliminary data.</text>
</comment>
<reference evidence="3" key="1">
    <citation type="journal article" date="2023" name="G3 (Bethesda)">
        <title>A reference genome for the long-term kleptoplast-retaining sea slug Elysia crispata morphotype clarki.</title>
        <authorList>
            <person name="Eastman K.E."/>
            <person name="Pendleton A.L."/>
            <person name="Shaikh M.A."/>
            <person name="Suttiyut T."/>
            <person name="Ogas R."/>
            <person name="Tomko P."/>
            <person name="Gavelis G."/>
            <person name="Widhalm J.R."/>
            <person name="Wisecaver J.H."/>
        </authorList>
    </citation>
    <scope>NUCLEOTIDE SEQUENCE</scope>
    <source>
        <strain evidence="3">ECLA1</strain>
    </source>
</reference>
<feature type="chain" id="PRO_5042110913" evidence="2">
    <location>
        <begin position="27"/>
        <end position="208"/>
    </location>
</feature>
<proteinExistence type="predicted"/>
<keyword evidence="4" id="KW-1185">Reference proteome</keyword>
<sequence>MKSSVVFPLSLVVTFLASCLIPACKSDACDDLTKCAEDVYIGPKGIWSFLYLKTKITSQAQWDQVWMNICNSIQDTTKCLENKACTQKQARLTAMEANLTASGMCTPYNQYYYRELWQSEPECIGNPTLIDRVERNAKNCSQANNIGQIDSMDKASKCRALSQYKKCEIKFFTANCGDIIFWMIGFALSIIVRVSYNECYDEMYPYGY</sequence>
<dbReference type="AlphaFoldDB" id="A0AAE1B1W8"/>
<feature type="transmembrane region" description="Helical" evidence="1">
    <location>
        <begin position="179"/>
        <end position="196"/>
    </location>
</feature>
<name>A0AAE1B1W8_9GAST</name>
<protein>
    <submittedName>
        <fullName evidence="3">Uncharacterized protein</fullName>
    </submittedName>
</protein>
<evidence type="ECO:0000256" key="1">
    <source>
        <dbReference type="SAM" id="Phobius"/>
    </source>
</evidence>
<gene>
    <name evidence="3" type="ORF">RRG08_017529</name>
</gene>
<keyword evidence="1" id="KW-1133">Transmembrane helix</keyword>
<keyword evidence="1" id="KW-0812">Transmembrane</keyword>
<dbReference type="EMBL" id="JAWDGP010000718">
    <property type="protein sequence ID" value="KAK3798110.1"/>
    <property type="molecule type" value="Genomic_DNA"/>
</dbReference>